<proteinExistence type="predicted"/>
<reference evidence="1" key="3">
    <citation type="submission" date="2025-08" db="UniProtKB">
        <authorList>
            <consortium name="Ensembl"/>
        </authorList>
    </citation>
    <scope>IDENTIFICATION</scope>
    <source>
        <strain evidence="1">HSOK</strain>
    </source>
</reference>
<name>A0A3P9H470_ORYLA</name>
<dbReference type="AlphaFoldDB" id="A0A3P9H470"/>
<evidence type="ECO:0000313" key="1">
    <source>
        <dbReference type="Ensembl" id="ENSORLP00015002610.1"/>
    </source>
</evidence>
<reference evidence="1 2" key="2">
    <citation type="submission" date="2017-04" db="EMBL/GenBank/DDBJ databases">
        <title>CpG methylation of centromeres and impact of large insertions on vertebrate speciation.</title>
        <authorList>
            <person name="Ichikawa K."/>
            <person name="Yoshimura J."/>
            <person name="Morishita S."/>
        </authorList>
    </citation>
    <scope>NUCLEOTIDE SEQUENCE</scope>
    <source>
        <strain evidence="1 2">HSOK</strain>
    </source>
</reference>
<dbReference type="Proteomes" id="UP000265200">
    <property type="component" value="Chromosome 14"/>
</dbReference>
<sequence>MMSISRGSFADGLVCVHFIKCHTDCLKMSVCLLDLSALFDSMDHNLLLPRLEGLVGVSGPALDSLSSHLADRTMCVSVSGSQILHQCFSVIDSQIYLLLNKGCSVIPLLFCLQDIKDWMALTYLSFIEKKTKVMVFGPSSSCDPSSVELAPFAAHLKQSIKWTVILNLTVKLAQW</sequence>
<evidence type="ECO:0008006" key="3">
    <source>
        <dbReference type="Google" id="ProtNLM"/>
    </source>
</evidence>
<evidence type="ECO:0000313" key="2">
    <source>
        <dbReference type="Proteomes" id="UP000265200"/>
    </source>
</evidence>
<dbReference type="Ensembl" id="ENSORLT00015010659.1">
    <property type="protein sequence ID" value="ENSORLP00015002610.1"/>
    <property type="gene ID" value="ENSORLG00015003294.1"/>
</dbReference>
<organism evidence="1 2">
    <name type="scientific">Oryzias latipes</name>
    <name type="common">Japanese rice fish</name>
    <name type="synonym">Japanese killifish</name>
    <dbReference type="NCBI Taxonomy" id="8090"/>
    <lineage>
        <taxon>Eukaryota</taxon>
        <taxon>Metazoa</taxon>
        <taxon>Chordata</taxon>
        <taxon>Craniata</taxon>
        <taxon>Vertebrata</taxon>
        <taxon>Euteleostomi</taxon>
        <taxon>Actinopterygii</taxon>
        <taxon>Neopterygii</taxon>
        <taxon>Teleostei</taxon>
        <taxon>Neoteleostei</taxon>
        <taxon>Acanthomorphata</taxon>
        <taxon>Ovalentaria</taxon>
        <taxon>Atherinomorphae</taxon>
        <taxon>Beloniformes</taxon>
        <taxon>Adrianichthyidae</taxon>
        <taxon>Oryziinae</taxon>
        <taxon>Oryzias</taxon>
    </lineage>
</organism>
<protein>
    <recommendedName>
        <fullName evidence="3">Reverse transcriptase domain-containing protein</fullName>
    </recommendedName>
</protein>
<accession>A0A3P9H470</accession>
<reference evidence="1" key="4">
    <citation type="submission" date="2025-09" db="UniProtKB">
        <authorList>
            <consortium name="Ensembl"/>
        </authorList>
    </citation>
    <scope>IDENTIFICATION</scope>
    <source>
        <strain evidence="1">HSOK</strain>
    </source>
</reference>
<reference key="1">
    <citation type="journal article" date="2007" name="Nature">
        <title>The medaka draft genome and insights into vertebrate genome evolution.</title>
        <authorList>
            <person name="Kasahara M."/>
            <person name="Naruse K."/>
            <person name="Sasaki S."/>
            <person name="Nakatani Y."/>
            <person name="Qu W."/>
            <person name="Ahsan B."/>
            <person name="Yamada T."/>
            <person name="Nagayasu Y."/>
            <person name="Doi K."/>
            <person name="Kasai Y."/>
            <person name="Jindo T."/>
            <person name="Kobayashi D."/>
            <person name="Shimada A."/>
            <person name="Toyoda A."/>
            <person name="Kuroki Y."/>
            <person name="Fujiyama A."/>
            <person name="Sasaki T."/>
            <person name="Shimizu A."/>
            <person name="Asakawa S."/>
            <person name="Shimizu N."/>
            <person name="Hashimoto S."/>
            <person name="Yang J."/>
            <person name="Lee Y."/>
            <person name="Matsushima K."/>
            <person name="Sugano S."/>
            <person name="Sakaizumi M."/>
            <person name="Narita T."/>
            <person name="Ohishi K."/>
            <person name="Haga S."/>
            <person name="Ohta F."/>
            <person name="Nomoto H."/>
            <person name="Nogata K."/>
            <person name="Morishita T."/>
            <person name="Endo T."/>
            <person name="Shin-I T."/>
            <person name="Takeda H."/>
            <person name="Morishita S."/>
            <person name="Kohara Y."/>
        </authorList>
    </citation>
    <scope>NUCLEOTIDE SEQUENCE [LARGE SCALE GENOMIC DNA]</scope>
    <source>
        <strain>Hd-rR</strain>
    </source>
</reference>